<dbReference type="AlphaFoldDB" id="A0A445CW80"/>
<comment type="caution">
    <text evidence="14">The sequence shown here is derived from an EMBL/GenBank/DDBJ whole genome shotgun (WGS) entry which is preliminary data.</text>
</comment>
<evidence type="ECO:0000259" key="13">
    <source>
        <dbReference type="PROSITE" id="PS50026"/>
    </source>
</evidence>
<dbReference type="InterPro" id="IPR001881">
    <property type="entry name" value="EGF-like_Ca-bd_dom"/>
</dbReference>
<dbReference type="InterPro" id="IPR000719">
    <property type="entry name" value="Prot_kinase_dom"/>
</dbReference>
<reference evidence="14 15" key="1">
    <citation type="submission" date="2019-01" db="EMBL/GenBank/DDBJ databases">
        <title>Sequencing of cultivated peanut Arachis hypogaea provides insights into genome evolution and oil improvement.</title>
        <authorList>
            <person name="Chen X."/>
        </authorList>
    </citation>
    <scope>NUCLEOTIDE SEQUENCE [LARGE SCALE GENOMIC DNA]</scope>
    <source>
        <strain evidence="15">cv. Fuhuasheng</strain>
        <tissue evidence="14">Leaves</tissue>
    </source>
</reference>
<dbReference type="InterPro" id="IPR018097">
    <property type="entry name" value="EGF_Ca-bd_CS"/>
</dbReference>
<dbReference type="InterPro" id="IPR000152">
    <property type="entry name" value="EGF-type_Asp/Asn_hydroxyl_site"/>
</dbReference>
<evidence type="ECO:0000256" key="1">
    <source>
        <dbReference type="ARBA" id="ARBA00022527"/>
    </source>
</evidence>
<dbReference type="InterPro" id="IPR000742">
    <property type="entry name" value="EGF"/>
</dbReference>
<dbReference type="FunFam" id="2.10.25.10:FF:000038">
    <property type="entry name" value="Fibrillin 2"/>
    <property type="match status" value="1"/>
</dbReference>
<dbReference type="InterPro" id="IPR049883">
    <property type="entry name" value="NOTCH1_EGF-like"/>
</dbReference>
<keyword evidence="15" id="KW-1185">Reference proteome</keyword>
<evidence type="ECO:0000256" key="3">
    <source>
        <dbReference type="ARBA" id="ARBA00022679"/>
    </source>
</evidence>
<dbReference type="SUPFAM" id="SSF57196">
    <property type="entry name" value="EGF/Laminin"/>
    <property type="match status" value="1"/>
</dbReference>
<dbReference type="Gene3D" id="1.10.510.10">
    <property type="entry name" value="Transferase(Phosphotransferase) domain 1"/>
    <property type="match status" value="1"/>
</dbReference>
<comment type="catalytic activity">
    <reaction evidence="10">
        <text>L-threonyl-[protein] + ATP = O-phospho-L-threonyl-[protein] + ADP + H(+)</text>
        <dbReference type="Rhea" id="RHEA:46608"/>
        <dbReference type="Rhea" id="RHEA-COMP:11060"/>
        <dbReference type="Rhea" id="RHEA-COMP:11605"/>
        <dbReference type="ChEBI" id="CHEBI:15378"/>
        <dbReference type="ChEBI" id="CHEBI:30013"/>
        <dbReference type="ChEBI" id="CHEBI:30616"/>
        <dbReference type="ChEBI" id="CHEBI:61977"/>
        <dbReference type="ChEBI" id="CHEBI:456216"/>
    </reaction>
</comment>
<evidence type="ECO:0000256" key="9">
    <source>
        <dbReference type="ARBA" id="ARBA00047558"/>
    </source>
</evidence>
<organism evidence="14 15">
    <name type="scientific">Arachis hypogaea</name>
    <name type="common">Peanut</name>
    <dbReference type="NCBI Taxonomy" id="3818"/>
    <lineage>
        <taxon>Eukaryota</taxon>
        <taxon>Viridiplantae</taxon>
        <taxon>Streptophyta</taxon>
        <taxon>Embryophyta</taxon>
        <taxon>Tracheophyta</taxon>
        <taxon>Spermatophyta</taxon>
        <taxon>Magnoliopsida</taxon>
        <taxon>eudicotyledons</taxon>
        <taxon>Gunneridae</taxon>
        <taxon>Pentapetalae</taxon>
        <taxon>rosids</taxon>
        <taxon>fabids</taxon>
        <taxon>Fabales</taxon>
        <taxon>Fabaceae</taxon>
        <taxon>Papilionoideae</taxon>
        <taxon>50 kb inversion clade</taxon>
        <taxon>dalbergioids sensu lato</taxon>
        <taxon>Dalbergieae</taxon>
        <taxon>Pterocarpus clade</taxon>
        <taxon>Arachis</taxon>
    </lineage>
</organism>
<dbReference type="FunFam" id="1.10.510.10:FF:000084">
    <property type="entry name" value="Wall-associated receptor kinase 2"/>
    <property type="match status" value="1"/>
</dbReference>
<keyword evidence="5" id="KW-0677">Repeat</keyword>
<evidence type="ECO:0000259" key="12">
    <source>
        <dbReference type="PROSITE" id="PS50011"/>
    </source>
</evidence>
<dbReference type="SMART" id="SM00179">
    <property type="entry name" value="EGF_CA"/>
    <property type="match status" value="1"/>
</dbReference>
<keyword evidence="7" id="KW-0067">ATP-binding</keyword>
<feature type="domain" description="EGF-like" evidence="13">
    <location>
        <begin position="326"/>
        <end position="364"/>
    </location>
</feature>
<dbReference type="GO" id="GO:0005886">
    <property type="term" value="C:plasma membrane"/>
    <property type="evidence" value="ECO:0007669"/>
    <property type="project" value="TreeGrafter"/>
</dbReference>
<feature type="domain" description="Protein kinase" evidence="12">
    <location>
        <begin position="418"/>
        <end position="689"/>
    </location>
</feature>
<keyword evidence="1" id="KW-0723">Serine/threonine-protein kinase</keyword>
<evidence type="ECO:0000313" key="14">
    <source>
        <dbReference type="EMBL" id="RYR55195.1"/>
    </source>
</evidence>
<evidence type="ECO:0000256" key="7">
    <source>
        <dbReference type="ARBA" id="ARBA00022840"/>
    </source>
</evidence>
<gene>
    <name evidence="14" type="ORF">Ahy_A06g030445</name>
</gene>
<evidence type="ECO:0000256" key="6">
    <source>
        <dbReference type="ARBA" id="ARBA00022741"/>
    </source>
</evidence>
<dbReference type="PROSITE" id="PS00010">
    <property type="entry name" value="ASX_HYDROXYL"/>
    <property type="match status" value="1"/>
</dbReference>
<feature type="disulfide bond" evidence="11">
    <location>
        <begin position="292"/>
        <end position="309"/>
    </location>
</feature>
<dbReference type="CDD" id="cd00054">
    <property type="entry name" value="EGF_CA"/>
    <property type="match status" value="1"/>
</dbReference>
<evidence type="ECO:0000256" key="11">
    <source>
        <dbReference type="PROSITE-ProRule" id="PRU00076"/>
    </source>
</evidence>
<dbReference type="InterPro" id="IPR001245">
    <property type="entry name" value="Ser-Thr/Tyr_kinase_cat_dom"/>
</dbReference>
<keyword evidence="1" id="KW-0418">Kinase</keyword>
<dbReference type="InterPro" id="IPR045274">
    <property type="entry name" value="WAK-like"/>
</dbReference>
<comment type="caution">
    <text evidence="11">Lacks conserved residue(s) required for the propagation of feature annotation.</text>
</comment>
<dbReference type="InterPro" id="IPR011009">
    <property type="entry name" value="Kinase-like_dom_sf"/>
</dbReference>
<evidence type="ECO:0000256" key="2">
    <source>
        <dbReference type="ARBA" id="ARBA00022536"/>
    </source>
</evidence>
<dbReference type="STRING" id="3818.A0A445CW80"/>
<dbReference type="GO" id="GO:0007166">
    <property type="term" value="P:cell surface receptor signaling pathway"/>
    <property type="evidence" value="ECO:0007669"/>
    <property type="project" value="InterPro"/>
</dbReference>
<evidence type="ECO:0000256" key="5">
    <source>
        <dbReference type="ARBA" id="ARBA00022737"/>
    </source>
</evidence>
<dbReference type="SUPFAM" id="SSF56112">
    <property type="entry name" value="Protein kinase-like (PK-like)"/>
    <property type="match status" value="1"/>
</dbReference>
<dbReference type="EMBL" id="SDMP01000006">
    <property type="protein sequence ID" value="RYR55195.1"/>
    <property type="molecule type" value="Genomic_DNA"/>
</dbReference>
<dbReference type="Proteomes" id="UP000289738">
    <property type="component" value="Chromosome A06"/>
</dbReference>
<feature type="disulfide bond" evidence="11">
    <location>
        <begin position="26"/>
        <end position="43"/>
    </location>
</feature>
<proteinExistence type="predicted"/>
<keyword evidence="2 11" id="KW-0245">EGF-like domain</keyword>
<evidence type="ECO:0000256" key="4">
    <source>
        <dbReference type="ARBA" id="ARBA00022729"/>
    </source>
</evidence>
<keyword evidence="3" id="KW-0808">Transferase</keyword>
<dbReference type="PROSITE" id="PS01187">
    <property type="entry name" value="EGF_CA"/>
    <property type="match status" value="1"/>
</dbReference>
<evidence type="ECO:0000256" key="10">
    <source>
        <dbReference type="ARBA" id="ARBA00047951"/>
    </source>
</evidence>
<sequence length="689" mass="76690">MLPVVFYWSVGNKTCKESLSRGTNACKGNSTCVETESGYGYRCQCNQGFEGNPYLHACTVLVQAVVASNQISLSRFQSECYGIQIPYPFGIENSSTGATYFLEESFELTCNSTISNLIWDNKSVIAINVSQGQIDILISAIQICYDSRLGNPVGLTPPFGITNSLFFIISNKDIKYIVVGYSTFSYLTIYSNTSGSIVVCVTQCHNIMSMDEGHCSGNGCCMVDIPTGMTMVTIQVATYLYCSYSFVVKNGYYSFSKDHLENLPYQILPVVFDWSVGNKTCKESLSRGTNACKGNSTCVEAESGYGYRCQCNQGFEGNPYLHACTDINECDRHIHICLSRDNCLNSIGSYSCFCPNGQLGNGSVIGGCHEKIHRNMLPKIVTGARFIAVFVRTCLLYLRYQKRKLTKLKELKKATNNYDDNLVVGRGGFGTVYKELLENDKDVAIKKSKTVNPKQVEQFINEVIILSQINRRNIVKLLGCCLETEVPLLVYEFVSNGIVFDFIRNENKRNNFNWKNRLKVAAEAAGALSYLHSAASIPIVHRDVKSANIFLDAKVSDFGTSRFIPLDQVALATMVQGTFGYLDPEFMQTSQLTEKNDVYSFGVVLAELLTGQKALSFERPEGKENLAIYFPCLKENRLFEALQVGILNEDNKQQIVEVANVTAKCLKLKGEERPYMKEVAGELEGIIMH</sequence>
<name>A0A445CW80_ARAHY</name>
<dbReference type="GO" id="GO:0005524">
    <property type="term" value="F:ATP binding"/>
    <property type="evidence" value="ECO:0007669"/>
    <property type="project" value="UniProtKB-KW"/>
</dbReference>
<accession>A0A445CW80</accession>
<dbReference type="FunFam" id="3.30.200.20:FF:001332">
    <property type="entry name" value="Wall-associated receptor kinase-like 10"/>
    <property type="match status" value="1"/>
</dbReference>
<keyword evidence="6" id="KW-0547">Nucleotide-binding</keyword>
<dbReference type="PROSITE" id="PS01186">
    <property type="entry name" value="EGF_2"/>
    <property type="match status" value="2"/>
</dbReference>
<evidence type="ECO:0000313" key="15">
    <source>
        <dbReference type="Proteomes" id="UP000289738"/>
    </source>
</evidence>
<feature type="domain" description="EGF-like" evidence="13">
    <location>
        <begin position="17"/>
        <end position="59"/>
    </location>
</feature>
<comment type="catalytic activity">
    <reaction evidence="9">
        <text>L-seryl-[protein] + ATP = O-phospho-L-seryl-[protein] + ADP + H(+)</text>
        <dbReference type="Rhea" id="RHEA:17989"/>
        <dbReference type="Rhea" id="RHEA-COMP:9863"/>
        <dbReference type="Rhea" id="RHEA-COMP:11604"/>
        <dbReference type="ChEBI" id="CHEBI:15378"/>
        <dbReference type="ChEBI" id="CHEBI:29999"/>
        <dbReference type="ChEBI" id="CHEBI:30616"/>
        <dbReference type="ChEBI" id="CHEBI:83421"/>
        <dbReference type="ChEBI" id="CHEBI:456216"/>
    </reaction>
</comment>
<dbReference type="PANTHER" id="PTHR27005:SF470">
    <property type="entry name" value="ASSOCIATED KINASE-LIKE PROTEIN, PUTATIVE-RELATED"/>
    <property type="match status" value="1"/>
</dbReference>
<dbReference type="PANTHER" id="PTHR27005">
    <property type="entry name" value="WALL-ASSOCIATED RECEPTOR KINASE-LIKE 21"/>
    <property type="match status" value="1"/>
</dbReference>
<dbReference type="GO" id="GO:0004674">
    <property type="term" value="F:protein serine/threonine kinase activity"/>
    <property type="evidence" value="ECO:0007669"/>
    <property type="project" value="UniProtKB-KW"/>
</dbReference>
<dbReference type="GO" id="GO:0005509">
    <property type="term" value="F:calcium ion binding"/>
    <property type="evidence" value="ECO:0007669"/>
    <property type="project" value="InterPro"/>
</dbReference>
<evidence type="ECO:0000256" key="8">
    <source>
        <dbReference type="ARBA" id="ARBA00023157"/>
    </source>
</evidence>
<feature type="domain" description="EGF-like" evidence="13">
    <location>
        <begin position="283"/>
        <end position="325"/>
    </location>
</feature>
<dbReference type="Pfam" id="PF07645">
    <property type="entry name" value="EGF_CA"/>
    <property type="match status" value="1"/>
</dbReference>
<keyword evidence="4" id="KW-0732">Signal</keyword>
<dbReference type="Gene3D" id="2.10.25.10">
    <property type="entry name" value="Laminin"/>
    <property type="match status" value="2"/>
</dbReference>
<dbReference type="InterPro" id="IPR008271">
    <property type="entry name" value="Ser/Thr_kinase_AS"/>
</dbReference>
<dbReference type="SMART" id="SM00181">
    <property type="entry name" value="EGF"/>
    <property type="match status" value="3"/>
</dbReference>
<dbReference type="PROSITE" id="PS50011">
    <property type="entry name" value="PROTEIN_KINASE_DOM"/>
    <property type="match status" value="1"/>
</dbReference>
<dbReference type="Pfam" id="PF07714">
    <property type="entry name" value="PK_Tyr_Ser-Thr"/>
    <property type="match status" value="1"/>
</dbReference>
<evidence type="ECO:0008006" key="16">
    <source>
        <dbReference type="Google" id="ProtNLM"/>
    </source>
</evidence>
<keyword evidence="8 11" id="KW-1015">Disulfide bond</keyword>
<dbReference type="Gene3D" id="3.30.200.20">
    <property type="entry name" value="Phosphorylase Kinase, domain 1"/>
    <property type="match status" value="1"/>
</dbReference>
<dbReference type="PROSITE" id="PS50026">
    <property type="entry name" value="EGF_3"/>
    <property type="match status" value="3"/>
</dbReference>
<dbReference type="SMART" id="SM00220">
    <property type="entry name" value="S_TKc"/>
    <property type="match status" value="1"/>
</dbReference>
<dbReference type="PROSITE" id="PS00108">
    <property type="entry name" value="PROTEIN_KINASE_ST"/>
    <property type="match status" value="1"/>
</dbReference>
<protein>
    <recommendedName>
        <fullName evidence="16">Wall-associated receptor kinase</fullName>
    </recommendedName>
</protein>